<dbReference type="RefSeq" id="WP_380027276.1">
    <property type="nucleotide sequence ID" value="NZ_JBHSHC010000119.1"/>
</dbReference>
<dbReference type="EMBL" id="JBHSHC010000119">
    <property type="protein sequence ID" value="MFC4769118.1"/>
    <property type="molecule type" value="Genomic_DNA"/>
</dbReference>
<keyword evidence="2" id="KW-1185">Reference proteome</keyword>
<comment type="caution">
    <text evidence="1">The sequence shown here is derived from an EMBL/GenBank/DDBJ whole genome shotgun (WGS) entry which is preliminary data.</text>
</comment>
<evidence type="ECO:0000313" key="1">
    <source>
        <dbReference type="EMBL" id="MFC4769118.1"/>
    </source>
</evidence>
<gene>
    <name evidence="1" type="ORF">ACFO8Q_17445</name>
</gene>
<proteinExistence type="predicted"/>
<sequence length="135" mass="14996">MNERGSSLLLTTVLLLIGMIVLAGLFALASSDYRSALAIVEVNKARYIAEAGITKAITKLNRNPKWREGFPFSSFGEGSYTVTIVNEQESHAERAQAELPELVVIRSDAFVPPRAKRSLQVIYNVKEKKIISWSE</sequence>
<dbReference type="Proteomes" id="UP001596002">
    <property type="component" value="Unassembled WGS sequence"/>
</dbReference>
<protein>
    <recommendedName>
        <fullName evidence="3">Type 4 fimbrial biogenesis protein PilX N-terminal domain-containing protein</fullName>
    </recommendedName>
</protein>
<reference evidence="2" key="1">
    <citation type="journal article" date="2019" name="Int. J. Syst. Evol. Microbiol.">
        <title>The Global Catalogue of Microorganisms (GCM) 10K type strain sequencing project: providing services to taxonomists for standard genome sequencing and annotation.</title>
        <authorList>
            <consortium name="The Broad Institute Genomics Platform"/>
            <consortium name="The Broad Institute Genome Sequencing Center for Infectious Disease"/>
            <person name="Wu L."/>
            <person name="Ma J."/>
        </authorList>
    </citation>
    <scope>NUCLEOTIDE SEQUENCE [LARGE SCALE GENOMIC DNA]</scope>
    <source>
        <strain evidence="2">WYCCWR 12678</strain>
    </source>
</reference>
<evidence type="ECO:0000313" key="2">
    <source>
        <dbReference type="Proteomes" id="UP001596002"/>
    </source>
</evidence>
<evidence type="ECO:0008006" key="3">
    <source>
        <dbReference type="Google" id="ProtNLM"/>
    </source>
</evidence>
<organism evidence="1 2">
    <name type="scientific">Effusibacillus consociatus</name>
    <dbReference type="NCBI Taxonomy" id="1117041"/>
    <lineage>
        <taxon>Bacteria</taxon>
        <taxon>Bacillati</taxon>
        <taxon>Bacillota</taxon>
        <taxon>Bacilli</taxon>
        <taxon>Bacillales</taxon>
        <taxon>Alicyclobacillaceae</taxon>
        <taxon>Effusibacillus</taxon>
    </lineage>
</organism>
<name>A0ABV9Q5P9_9BACL</name>
<accession>A0ABV9Q5P9</accession>